<dbReference type="Pfam" id="PF13910">
    <property type="entry name" value="DUF4209"/>
    <property type="match status" value="1"/>
</dbReference>
<dbReference type="EMBL" id="SRYD01000028">
    <property type="protein sequence ID" value="TGY73864.1"/>
    <property type="molecule type" value="Genomic_DNA"/>
</dbReference>
<evidence type="ECO:0000313" key="3">
    <source>
        <dbReference type="EMBL" id="TGY73864.1"/>
    </source>
</evidence>
<evidence type="ECO:0000313" key="4">
    <source>
        <dbReference type="Proteomes" id="UP000306630"/>
    </source>
</evidence>
<comment type="caution">
    <text evidence="3">The sequence shown here is derived from an EMBL/GenBank/DDBJ whole genome shotgun (WGS) entry which is preliminary data.</text>
</comment>
<proteinExistence type="predicted"/>
<reference evidence="3 4" key="1">
    <citation type="submission" date="2019-04" db="EMBL/GenBank/DDBJ databases">
        <title>Microbes associate with the intestines of laboratory mice.</title>
        <authorList>
            <person name="Navarre W."/>
            <person name="Wong E."/>
            <person name="Huang K."/>
            <person name="Tropini C."/>
            <person name="Ng K."/>
            <person name="Yu B."/>
        </authorList>
    </citation>
    <scope>NUCLEOTIDE SEQUENCE [LARGE SCALE GENOMIC DNA]</scope>
    <source>
        <strain evidence="3 4">NM06_A21</strain>
    </source>
</reference>
<feature type="domain" description="DUF4209" evidence="2">
    <location>
        <begin position="489"/>
        <end position="556"/>
    </location>
</feature>
<protein>
    <submittedName>
        <fullName evidence="3">DUF4209 domain-containing protein</fullName>
    </submittedName>
</protein>
<feature type="transmembrane region" description="Helical" evidence="1">
    <location>
        <begin position="561"/>
        <end position="583"/>
    </location>
</feature>
<evidence type="ECO:0000256" key="1">
    <source>
        <dbReference type="SAM" id="Phobius"/>
    </source>
</evidence>
<organism evidence="3 4">
    <name type="scientific">Muribaculum intestinale</name>
    <dbReference type="NCBI Taxonomy" id="1796646"/>
    <lineage>
        <taxon>Bacteria</taxon>
        <taxon>Pseudomonadati</taxon>
        <taxon>Bacteroidota</taxon>
        <taxon>Bacteroidia</taxon>
        <taxon>Bacteroidales</taxon>
        <taxon>Muribaculaceae</taxon>
        <taxon>Muribaculum</taxon>
    </lineage>
</organism>
<accession>A0A4S2FWY2</accession>
<dbReference type="AlphaFoldDB" id="A0A4S2FWY2"/>
<dbReference type="InterPro" id="IPR025209">
    <property type="entry name" value="DUF4209"/>
</dbReference>
<dbReference type="Proteomes" id="UP000306630">
    <property type="component" value="Unassembled WGS sequence"/>
</dbReference>
<keyword evidence="1" id="KW-0472">Membrane</keyword>
<name>A0A4S2FWY2_9BACT</name>
<keyword evidence="1" id="KW-0812">Transmembrane</keyword>
<gene>
    <name evidence="3" type="ORF">E5333_07960</name>
</gene>
<sequence>MEKDKLDFNAFLHDLDSRKELEEFNVSEYFDRYSIEDTDAQNLTYEYISFYSINYLDKLLRKDIWEHKKDDYKVYLLKRIATTCSNLNKAQYLTILAKCFQSNVDEAWESIEVVLNEYFLKDNFISTTKRLFDNLSYIGFSNKKYRDKLYKFISATISRTNIPDGKLTFLLGWLSSTHKFQYQLTKIGEIFETCLSLVSKTNDPRKRKHIIEIALQIREKLNDDDKKKYADKRKELFELLADNEYSFILPDDPNNAAVPHYNHMFLRNILQWYKLADNDTKAAKAEKELIEIKSKLIIPSFPVRLYTPKQVDVLNHKLELSHCCPASIFLWGLSENFFNTIPFESVLNKEAQDFTGPDGFGFTHLDLNYNSTNISPAKEQNYKKFLLYDLYTKPSIKNFILVFLQRIKAGTLCYKDIHDFFKLNTNFCKTYRSYSNESISNYTLVEQGIKHLFYQFRKISVGNNPDFTLSIDSLCPKIERILREMVHSVNASILKIDIKTTTPKKESMLLLDQLLYGAEVSKFMTEEDINFLRYVLTNDGQNIRNYSAHGLYSPNFYKSDAGIISGFMIFVAILRLAVISNGFEYV</sequence>
<keyword evidence="1" id="KW-1133">Transmembrane helix</keyword>
<dbReference type="RefSeq" id="WP_135993274.1">
    <property type="nucleotide sequence ID" value="NZ_CBFGDC010000012.1"/>
</dbReference>
<evidence type="ECO:0000259" key="2">
    <source>
        <dbReference type="Pfam" id="PF13910"/>
    </source>
</evidence>